<sequence>MPCWTVTPNPLSSTLTLLTSELHVCSRIEGNERLRLSSIAIEFMRLLISAL</sequence>
<evidence type="ECO:0000313" key="2">
    <source>
        <dbReference type="Proteomes" id="UP000268014"/>
    </source>
</evidence>
<evidence type="ECO:0000313" key="1">
    <source>
        <dbReference type="EMBL" id="VDO24505.1"/>
    </source>
</evidence>
<keyword evidence="2" id="KW-1185">Reference proteome</keyword>
<name>A0A0N4W4Y4_HAEPC</name>
<dbReference type="WBParaSite" id="HPLM_0000498301-mRNA-1">
    <property type="protein sequence ID" value="HPLM_0000498301-mRNA-1"/>
    <property type="gene ID" value="HPLM_0000498301"/>
</dbReference>
<accession>A0A0N4W4Y4</accession>
<reference evidence="3" key="1">
    <citation type="submission" date="2017-02" db="UniProtKB">
        <authorList>
            <consortium name="WormBaseParasite"/>
        </authorList>
    </citation>
    <scope>IDENTIFICATION</scope>
</reference>
<evidence type="ECO:0000313" key="3">
    <source>
        <dbReference type="WBParaSite" id="HPLM_0000498301-mRNA-1"/>
    </source>
</evidence>
<dbReference type="EMBL" id="UZAF01016273">
    <property type="protein sequence ID" value="VDO24505.1"/>
    <property type="molecule type" value="Genomic_DNA"/>
</dbReference>
<reference evidence="1 2" key="2">
    <citation type="submission" date="2018-11" db="EMBL/GenBank/DDBJ databases">
        <authorList>
            <consortium name="Pathogen Informatics"/>
        </authorList>
    </citation>
    <scope>NUCLEOTIDE SEQUENCE [LARGE SCALE GENOMIC DNA]</scope>
    <source>
        <strain evidence="1 2">MHpl1</strain>
    </source>
</reference>
<dbReference type="AlphaFoldDB" id="A0A0N4W4Y4"/>
<organism evidence="3">
    <name type="scientific">Haemonchus placei</name>
    <name type="common">Barber's pole worm</name>
    <dbReference type="NCBI Taxonomy" id="6290"/>
    <lineage>
        <taxon>Eukaryota</taxon>
        <taxon>Metazoa</taxon>
        <taxon>Ecdysozoa</taxon>
        <taxon>Nematoda</taxon>
        <taxon>Chromadorea</taxon>
        <taxon>Rhabditida</taxon>
        <taxon>Rhabditina</taxon>
        <taxon>Rhabditomorpha</taxon>
        <taxon>Strongyloidea</taxon>
        <taxon>Trichostrongylidae</taxon>
        <taxon>Haemonchus</taxon>
    </lineage>
</organism>
<protein>
    <submittedName>
        <fullName evidence="1 3">Uncharacterized protein</fullName>
    </submittedName>
</protein>
<proteinExistence type="predicted"/>
<dbReference type="Proteomes" id="UP000268014">
    <property type="component" value="Unassembled WGS sequence"/>
</dbReference>
<gene>
    <name evidence="1" type="ORF">HPLM_LOCUS4975</name>
</gene>